<name>A0A075R191_BRELA</name>
<keyword evidence="3" id="KW-1185">Reference proteome</keyword>
<dbReference type="EMBL" id="CP007806">
    <property type="protein sequence ID" value="AIG26342.1"/>
    <property type="molecule type" value="Genomic_DNA"/>
</dbReference>
<protein>
    <submittedName>
        <fullName evidence="2">3-hydroxy-D-aspartate aldolase</fullName>
        <ecNumber evidence="2">4.1.3.41</ecNumber>
    </submittedName>
</protein>
<evidence type="ECO:0000259" key="1">
    <source>
        <dbReference type="Pfam" id="PF01168"/>
    </source>
</evidence>
<accession>A0A075R191</accession>
<dbReference type="InterPro" id="IPR029066">
    <property type="entry name" value="PLP-binding_barrel"/>
</dbReference>
<dbReference type="SUPFAM" id="SSF51419">
    <property type="entry name" value="PLP-binding barrel"/>
    <property type="match status" value="1"/>
</dbReference>
<dbReference type="PANTHER" id="PTHR28004">
    <property type="entry name" value="ZGC:162816-RELATED"/>
    <property type="match status" value="1"/>
</dbReference>
<proteinExistence type="predicted"/>
<gene>
    <name evidence="2" type="ORF">BRLA_c020210</name>
</gene>
<dbReference type="AlphaFoldDB" id="A0A075R191"/>
<dbReference type="Proteomes" id="UP000005850">
    <property type="component" value="Chromosome"/>
</dbReference>
<sequence length="437" mass="49317">MLDGASIFLFLLVLDACVTEYIEEKYIPIYETVKKVRFLYETTSRYRYYREAFANLSMPFAYIDLDLLDQNMAEIVARSNGKRIRIASKSIRSIPMLRYILDYDPLIQGIMCFTASEALFLWENGFHNLLLGYPVVDRSSLLAIARAVQQGAQITLMVDSLEHINLAEEVAKQVSTPLLLCVEMDASDSFWGLHIGVYRSSLRTFEQVMQMVERIGSSPWLVLDGIMSYEAQIAGVGDNMPGHGFKNGVISYLKKRSIRVVREKRKRVDDELQRQHISLRFFNGGGTGSMSSTCYENAVTEVTVGSGFYAPALFDYYKEFHFQPAAGFAVEIVRQPRFNIYTCMGGGYVASGAIGKEKLPLPYLPPQAALLRLEGAGEVQTPVRYEGDQKLAIGDPIFFRHSKAGELCERFPTLHLLRKGKRIGEAITYRGEGRCFL</sequence>
<keyword evidence="2" id="KW-0456">Lyase</keyword>
<organism evidence="2 3">
    <name type="scientific">Brevibacillus laterosporus LMG 15441</name>
    <dbReference type="NCBI Taxonomy" id="1042163"/>
    <lineage>
        <taxon>Bacteria</taxon>
        <taxon>Bacillati</taxon>
        <taxon>Bacillota</taxon>
        <taxon>Bacilli</taxon>
        <taxon>Bacillales</taxon>
        <taxon>Paenibacillaceae</taxon>
        <taxon>Brevibacillus</taxon>
    </lineage>
</organism>
<dbReference type="GO" id="GO:0036088">
    <property type="term" value="P:D-serine catabolic process"/>
    <property type="evidence" value="ECO:0007669"/>
    <property type="project" value="TreeGrafter"/>
</dbReference>
<dbReference type="RefSeq" id="WP_003337189.1">
    <property type="nucleotide sequence ID" value="NZ_CP007806.1"/>
</dbReference>
<dbReference type="eggNOG" id="COG3616">
    <property type="taxonomic scope" value="Bacteria"/>
</dbReference>
<dbReference type="HOGENOM" id="CLU_042383_0_0_9"/>
<dbReference type="KEGG" id="blr:BRLA_c020210"/>
<dbReference type="GO" id="GO:0008721">
    <property type="term" value="F:D-serine ammonia-lyase activity"/>
    <property type="evidence" value="ECO:0007669"/>
    <property type="project" value="TreeGrafter"/>
</dbReference>
<feature type="domain" description="Alanine racemase N-terminal" evidence="1">
    <location>
        <begin position="63"/>
        <end position="238"/>
    </location>
</feature>
<evidence type="ECO:0000313" key="2">
    <source>
        <dbReference type="EMBL" id="AIG26342.1"/>
    </source>
</evidence>
<dbReference type="EC" id="4.1.3.41" evidence="2"/>
<dbReference type="STRING" id="1042163.BRLA_c020210"/>
<reference evidence="2 3" key="1">
    <citation type="journal article" date="2011" name="J. Bacteriol.">
        <title>Genome sequence of Brevibacillus laterosporus LMG 15441, a pathogen of invertebrates.</title>
        <authorList>
            <person name="Djukic M."/>
            <person name="Poehlein A."/>
            <person name="Thurmer A."/>
            <person name="Daniel R."/>
        </authorList>
    </citation>
    <scope>NUCLEOTIDE SEQUENCE [LARGE SCALE GENOMIC DNA]</scope>
    <source>
        <strain evidence="2 3">LMG 15441</strain>
    </source>
</reference>
<dbReference type="Pfam" id="PF01168">
    <property type="entry name" value="Ala_racemase_N"/>
    <property type="match status" value="1"/>
</dbReference>
<dbReference type="InterPro" id="IPR051466">
    <property type="entry name" value="D-amino_acid_metab_enzyme"/>
</dbReference>
<dbReference type="Gene3D" id="3.20.20.10">
    <property type="entry name" value="Alanine racemase"/>
    <property type="match status" value="1"/>
</dbReference>
<evidence type="ECO:0000313" key="3">
    <source>
        <dbReference type="Proteomes" id="UP000005850"/>
    </source>
</evidence>
<dbReference type="PANTHER" id="PTHR28004:SF2">
    <property type="entry name" value="D-SERINE DEHYDRATASE"/>
    <property type="match status" value="1"/>
</dbReference>
<dbReference type="InterPro" id="IPR001608">
    <property type="entry name" value="Ala_racemase_N"/>
</dbReference>
<dbReference type="CDD" id="cd06813">
    <property type="entry name" value="PLPDE_III_DSD_D-TA_like_2"/>
    <property type="match status" value="1"/>
</dbReference>